<accession>A0A934VGP9</accession>
<dbReference type="Proteomes" id="UP000658278">
    <property type="component" value="Unassembled WGS sequence"/>
</dbReference>
<evidence type="ECO:0000256" key="3">
    <source>
        <dbReference type="PROSITE-ProRule" id="PRU00339"/>
    </source>
</evidence>
<sequence>MRTNPITVIPSRAAARTLGIGCSLWAVGCFCLFGSEALPLSTTFWKDPSFVKSFNGSYRIEARIEPVVSSEVRGLLVEVQELMEDGKRESALKKVKDSSLTAKSPALKFNLGNLQFEEGLLDDAEKSFEEAIEGYPSFRRAHRNLGLVLVRKGELEEALEHLLEAMRLGDSDGTTYGLVGYCRLQRGEWASALQAYRMAQLSQPESVQWKAGVAQCLQNLDAQVEAVALLDEVIRQRPDEASYALLQASMLMELERNEDAVKSLELPRRLGRLDSDGLLLLADLHLRGGRAEVASQLVNEAFEGEAKPGEGRVLSTLASAMRGEVWDLADLLIGHATPEEGKPSAGLRRAQARLDIESGRDPDRGAAALKVLIDEDPVDGQSLLALGRHQMTSGDLAGASLLFERATAVSETAADAWIELARVRVDQRRYEPALKAVDEALVLRPGGELQAYREGLARLVEASE</sequence>
<dbReference type="Gene3D" id="1.25.40.10">
    <property type="entry name" value="Tetratricopeptide repeat domain"/>
    <property type="match status" value="2"/>
</dbReference>
<feature type="repeat" description="TPR" evidence="3">
    <location>
        <begin position="139"/>
        <end position="172"/>
    </location>
</feature>
<evidence type="ECO:0000256" key="2">
    <source>
        <dbReference type="ARBA" id="ARBA00022803"/>
    </source>
</evidence>
<proteinExistence type="predicted"/>
<evidence type="ECO:0000313" key="5">
    <source>
        <dbReference type="Proteomes" id="UP000658278"/>
    </source>
</evidence>
<dbReference type="InterPro" id="IPR051012">
    <property type="entry name" value="CellSynth/LPSAsmb/PSIAsmb"/>
</dbReference>
<feature type="repeat" description="TPR" evidence="3">
    <location>
        <begin position="105"/>
        <end position="138"/>
    </location>
</feature>
<protein>
    <submittedName>
        <fullName evidence="4">Tetratricopeptide repeat protein</fullName>
    </submittedName>
</protein>
<gene>
    <name evidence="4" type="ORF">JIN81_14730</name>
</gene>
<evidence type="ECO:0000256" key="1">
    <source>
        <dbReference type="ARBA" id="ARBA00022737"/>
    </source>
</evidence>
<name>A0A934VGP9_9BACT</name>
<dbReference type="AlphaFoldDB" id="A0A934VGP9"/>
<dbReference type="Pfam" id="PF13432">
    <property type="entry name" value="TPR_16"/>
    <property type="match status" value="3"/>
</dbReference>
<keyword evidence="5" id="KW-1185">Reference proteome</keyword>
<organism evidence="4 5">
    <name type="scientific">Haloferula rosea</name>
    <dbReference type="NCBI Taxonomy" id="490093"/>
    <lineage>
        <taxon>Bacteria</taxon>
        <taxon>Pseudomonadati</taxon>
        <taxon>Verrucomicrobiota</taxon>
        <taxon>Verrucomicrobiia</taxon>
        <taxon>Verrucomicrobiales</taxon>
        <taxon>Verrucomicrobiaceae</taxon>
        <taxon>Haloferula</taxon>
    </lineage>
</organism>
<feature type="repeat" description="TPR" evidence="3">
    <location>
        <begin position="414"/>
        <end position="447"/>
    </location>
</feature>
<dbReference type="PANTHER" id="PTHR45586:SF1">
    <property type="entry name" value="LIPOPOLYSACCHARIDE ASSEMBLY PROTEIN B"/>
    <property type="match status" value="1"/>
</dbReference>
<dbReference type="InterPro" id="IPR011990">
    <property type="entry name" value="TPR-like_helical_dom_sf"/>
</dbReference>
<dbReference type="RefSeq" id="WP_200281388.1">
    <property type="nucleotide sequence ID" value="NZ_JAENII010000012.1"/>
</dbReference>
<keyword evidence="1" id="KW-0677">Repeat</keyword>
<keyword evidence="2 3" id="KW-0802">TPR repeat</keyword>
<reference evidence="4" key="1">
    <citation type="submission" date="2021-01" db="EMBL/GenBank/DDBJ databases">
        <title>Modified the classification status of verrucomicrobia.</title>
        <authorList>
            <person name="Feng X."/>
        </authorList>
    </citation>
    <scope>NUCLEOTIDE SEQUENCE</scope>
    <source>
        <strain evidence="4">KCTC 22201</strain>
    </source>
</reference>
<dbReference type="SMART" id="SM00028">
    <property type="entry name" value="TPR"/>
    <property type="match status" value="5"/>
</dbReference>
<dbReference type="EMBL" id="JAENII010000012">
    <property type="protein sequence ID" value="MBK1828286.1"/>
    <property type="molecule type" value="Genomic_DNA"/>
</dbReference>
<dbReference type="PROSITE" id="PS50005">
    <property type="entry name" value="TPR"/>
    <property type="match status" value="3"/>
</dbReference>
<dbReference type="SUPFAM" id="SSF48452">
    <property type="entry name" value="TPR-like"/>
    <property type="match status" value="1"/>
</dbReference>
<comment type="caution">
    <text evidence="4">The sequence shown here is derived from an EMBL/GenBank/DDBJ whole genome shotgun (WGS) entry which is preliminary data.</text>
</comment>
<dbReference type="PROSITE" id="PS51257">
    <property type="entry name" value="PROKAR_LIPOPROTEIN"/>
    <property type="match status" value="1"/>
</dbReference>
<evidence type="ECO:0000313" key="4">
    <source>
        <dbReference type="EMBL" id="MBK1828286.1"/>
    </source>
</evidence>
<dbReference type="PANTHER" id="PTHR45586">
    <property type="entry name" value="TPR REPEAT-CONTAINING PROTEIN PA4667"/>
    <property type="match status" value="1"/>
</dbReference>
<dbReference type="InterPro" id="IPR019734">
    <property type="entry name" value="TPR_rpt"/>
</dbReference>